<dbReference type="PROSITE" id="PS50928">
    <property type="entry name" value="ABC_TM1"/>
    <property type="match status" value="1"/>
</dbReference>
<proteinExistence type="inferred from homology"/>
<dbReference type="NCBIfam" id="TIGR01726">
    <property type="entry name" value="HEQRo_perm_3TM"/>
    <property type="match status" value="1"/>
</dbReference>
<keyword evidence="5" id="KW-0997">Cell inner membrane</keyword>
<feature type="transmembrane region" description="Helical" evidence="9">
    <location>
        <begin position="91"/>
        <end position="110"/>
    </location>
</feature>
<evidence type="ECO:0000256" key="5">
    <source>
        <dbReference type="ARBA" id="ARBA00022519"/>
    </source>
</evidence>
<keyword evidence="3 9" id="KW-0813">Transport</keyword>
<feature type="transmembrane region" description="Helical" evidence="9">
    <location>
        <begin position="49"/>
        <end position="71"/>
    </location>
</feature>
<comment type="subcellular location">
    <subcellularLocation>
        <location evidence="1">Cell inner membrane</location>
        <topology evidence="1">Multi-pass membrane protein</topology>
    </subcellularLocation>
    <subcellularLocation>
        <location evidence="9">Cell membrane</location>
        <topology evidence="9">Multi-pass membrane protein</topology>
    </subcellularLocation>
</comment>
<evidence type="ECO:0000256" key="2">
    <source>
        <dbReference type="ARBA" id="ARBA00010072"/>
    </source>
</evidence>
<gene>
    <name evidence="11" type="ordered locus">Mpe_A2880</name>
</gene>
<sequence length="229" mass="24241">MLHGYAPSLLNGTLLTLALALLSLAIAVVLGLAAASARLSRSRWLQGGALAYTTLIRGVPDLVLMLLVFFGGQLAVNALAQQLGFADYIDVDPFVAGVLTIGFVFGAYLGETFRGAFLALAPGQREAGLACGMSRWQVLRRLLLPQMLRYALPGLSNNWLVLVKSTAIVSVIGLNDMMLRATQAAGATREPFVFYASAALIYLAITSVSELGFKALARRLAVGVRTGAL</sequence>
<dbReference type="GO" id="GO:0043190">
    <property type="term" value="C:ATP-binding cassette (ABC) transporter complex"/>
    <property type="evidence" value="ECO:0007669"/>
    <property type="project" value="InterPro"/>
</dbReference>
<organism evidence="11 12">
    <name type="scientific">Methylibium petroleiphilum (strain ATCC BAA-1232 / LMG 22953 / PM1)</name>
    <dbReference type="NCBI Taxonomy" id="420662"/>
    <lineage>
        <taxon>Bacteria</taxon>
        <taxon>Pseudomonadati</taxon>
        <taxon>Pseudomonadota</taxon>
        <taxon>Betaproteobacteria</taxon>
        <taxon>Burkholderiales</taxon>
        <taxon>Sphaerotilaceae</taxon>
        <taxon>Methylibium</taxon>
    </lineage>
</organism>
<dbReference type="InterPro" id="IPR010065">
    <property type="entry name" value="AA_ABC_transptr_permease_3TM"/>
</dbReference>
<dbReference type="PANTHER" id="PTHR30133">
    <property type="entry name" value="CATIONIC AMINO ACID TRANSPORTER, MEMBRANE COMPONENT"/>
    <property type="match status" value="1"/>
</dbReference>
<evidence type="ECO:0000259" key="10">
    <source>
        <dbReference type="PROSITE" id="PS50928"/>
    </source>
</evidence>
<dbReference type="AlphaFoldDB" id="A2SJU4"/>
<evidence type="ECO:0000256" key="8">
    <source>
        <dbReference type="ARBA" id="ARBA00023136"/>
    </source>
</evidence>
<dbReference type="STRING" id="420662.Mpe_A2880"/>
<dbReference type="InterPro" id="IPR051613">
    <property type="entry name" value="ABC_transp_permease_HisMQ"/>
</dbReference>
<dbReference type="InterPro" id="IPR000515">
    <property type="entry name" value="MetI-like"/>
</dbReference>
<dbReference type="Proteomes" id="UP000000366">
    <property type="component" value="Chromosome"/>
</dbReference>
<evidence type="ECO:0000256" key="1">
    <source>
        <dbReference type="ARBA" id="ARBA00004429"/>
    </source>
</evidence>
<dbReference type="EMBL" id="CP000555">
    <property type="protein sequence ID" value="ABM95833.1"/>
    <property type="molecule type" value="Genomic_DNA"/>
</dbReference>
<evidence type="ECO:0000256" key="3">
    <source>
        <dbReference type="ARBA" id="ARBA00022448"/>
    </source>
</evidence>
<dbReference type="SUPFAM" id="SSF161098">
    <property type="entry name" value="MetI-like"/>
    <property type="match status" value="1"/>
</dbReference>
<evidence type="ECO:0000313" key="12">
    <source>
        <dbReference type="Proteomes" id="UP000000366"/>
    </source>
</evidence>
<feature type="transmembrane region" description="Helical" evidence="9">
    <location>
        <begin position="192"/>
        <end position="213"/>
    </location>
</feature>
<feature type="transmembrane region" description="Helical" evidence="9">
    <location>
        <begin position="150"/>
        <end position="172"/>
    </location>
</feature>
<dbReference type="HOGENOM" id="CLU_019602_1_4_4"/>
<dbReference type="eggNOG" id="COG4215">
    <property type="taxonomic scope" value="Bacteria"/>
</dbReference>
<dbReference type="InterPro" id="IPR035906">
    <property type="entry name" value="MetI-like_sf"/>
</dbReference>
<evidence type="ECO:0000256" key="4">
    <source>
        <dbReference type="ARBA" id="ARBA00022475"/>
    </source>
</evidence>
<comment type="similarity">
    <text evidence="2">Belongs to the binding-protein-dependent transport system permease family. HisMQ subfamily.</text>
</comment>
<evidence type="ECO:0000256" key="7">
    <source>
        <dbReference type="ARBA" id="ARBA00022989"/>
    </source>
</evidence>
<keyword evidence="7 9" id="KW-1133">Transmembrane helix</keyword>
<feature type="domain" description="ABC transmembrane type-1" evidence="10">
    <location>
        <begin position="13"/>
        <end position="213"/>
    </location>
</feature>
<keyword evidence="8 9" id="KW-0472">Membrane</keyword>
<dbReference type="KEGG" id="mpt:Mpe_A2880"/>
<evidence type="ECO:0000256" key="9">
    <source>
        <dbReference type="RuleBase" id="RU363032"/>
    </source>
</evidence>
<dbReference type="Pfam" id="PF00528">
    <property type="entry name" value="BPD_transp_1"/>
    <property type="match status" value="1"/>
</dbReference>
<dbReference type="PANTHER" id="PTHR30133:SF4">
    <property type="entry name" value="ARGININE_ORNITHINE TRANSPORT PROTEIN AOTQ"/>
    <property type="match status" value="1"/>
</dbReference>
<keyword evidence="12" id="KW-1185">Reference proteome</keyword>
<dbReference type="GO" id="GO:0022857">
    <property type="term" value="F:transmembrane transporter activity"/>
    <property type="evidence" value="ECO:0007669"/>
    <property type="project" value="InterPro"/>
</dbReference>
<evidence type="ECO:0000313" key="11">
    <source>
        <dbReference type="EMBL" id="ABM95833.1"/>
    </source>
</evidence>
<dbReference type="Gene3D" id="1.10.3720.10">
    <property type="entry name" value="MetI-like"/>
    <property type="match status" value="1"/>
</dbReference>
<reference evidence="11 12" key="1">
    <citation type="journal article" date="2007" name="J. Bacteriol.">
        <title>Whole-genome analysis of the methyl tert-butyl ether-degrading beta-proteobacterium Methylibium petroleiphilum PM1.</title>
        <authorList>
            <person name="Kane S.R."/>
            <person name="Chakicherla A.Y."/>
            <person name="Chain P.S.G."/>
            <person name="Schmidt R."/>
            <person name="Shin M.W."/>
            <person name="Legler T.C."/>
            <person name="Scow K.M."/>
            <person name="Larimer F.W."/>
            <person name="Lucas S.M."/>
            <person name="Richardson P.M."/>
            <person name="Hristova K.R."/>
        </authorList>
    </citation>
    <scope>NUCLEOTIDE SEQUENCE [LARGE SCALE GENOMIC DNA]</scope>
    <source>
        <strain evidence="12">ATCC BAA-1232 / LMG 22953 / PM1</strain>
    </source>
</reference>
<keyword evidence="4" id="KW-1003">Cell membrane</keyword>
<evidence type="ECO:0000256" key="6">
    <source>
        <dbReference type="ARBA" id="ARBA00022692"/>
    </source>
</evidence>
<accession>A2SJU4</accession>
<keyword evidence="6 9" id="KW-0812">Transmembrane</keyword>
<dbReference type="CDD" id="cd06261">
    <property type="entry name" value="TM_PBP2"/>
    <property type="match status" value="1"/>
</dbReference>
<feature type="transmembrane region" description="Helical" evidence="9">
    <location>
        <begin position="12"/>
        <end position="37"/>
    </location>
</feature>
<protein>
    <submittedName>
        <fullName evidence="11">Arginine/ornithine transport system permease protein</fullName>
    </submittedName>
</protein>
<name>A2SJU4_METPP</name>